<evidence type="ECO:0000313" key="3">
    <source>
        <dbReference type="Proteomes" id="UP000218209"/>
    </source>
</evidence>
<evidence type="ECO:0000313" key="2">
    <source>
        <dbReference type="EMBL" id="OSX70372.1"/>
    </source>
</evidence>
<evidence type="ECO:0000256" key="1">
    <source>
        <dbReference type="SAM" id="MobiDB-lite"/>
    </source>
</evidence>
<gene>
    <name evidence="2" type="ORF">BU14_0774s0006</name>
</gene>
<reference evidence="2 3" key="1">
    <citation type="submission" date="2017-03" db="EMBL/GenBank/DDBJ databases">
        <title>WGS assembly of Porphyra umbilicalis.</title>
        <authorList>
            <person name="Brawley S.H."/>
            <person name="Blouin N.A."/>
            <person name="Ficko-Blean E."/>
            <person name="Wheeler G.L."/>
            <person name="Lohr M."/>
            <person name="Goodson H.V."/>
            <person name="Jenkins J.W."/>
            <person name="Blaby-Haas C.E."/>
            <person name="Helliwell K.E."/>
            <person name="Chan C."/>
            <person name="Marriage T."/>
            <person name="Bhattacharya D."/>
            <person name="Klein A.S."/>
            <person name="Badis Y."/>
            <person name="Brodie J."/>
            <person name="Cao Y."/>
            <person name="Collen J."/>
            <person name="Dittami S.M."/>
            <person name="Gachon C.M."/>
            <person name="Green B.R."/>
            <person name="Karpowicz S."/>
            <person name="Kim J.W."/>
            <person name="Kudahl U."/>
            <person name="Lin S."/>
            <person name="Michel G."/>
            <person name="Mittag M."/>
            <person name="Olson B.J."/>
            <person name="Pangilinan J."/>
            <person name="Peng Y."/>
            <person name="Qiu H."/>
            <person name="Shu S."/>
            <person name="Singer J.T."/>
            <person name="Smith A.G."/>
            <person name="Sprecher B.N."/>
            <person name="Wagner V."/>
            <person name="Wang W."/>
            <person name="Wang Z.-Y."/>
            <person name="Yan J."/>
            <person name="Yarish C."/>
            <person name="Zoeuner-Riek S."/>
            <person name="Zhuang Y."/>
            <person name="Zou Y."/>
            <person name="Lindquist E.A."/>
            <person name="Grimwood J."/>
            <person name="Barry K."/>
            <person name="Rokhsar D.S."/>
            <person name="Schmutz J."/>
            <person name="Stiller J.W."/>
            <person name="Grossman A.R."/>
            <person name="Prochnik S.E."/>
        </authorList>
    </citation>
    <scope>NUCLEOTIDE SEQUENCE [LARGE SCALE GENOMIC DNA]</scope>
    <source>
        <strain evidence="2">4086291</strain>
    </source>
</reference>
<dbReference type="EMBL" id="KV919268">
    <property type="protein sequence ID" value="OSX70372.1"/>
    <property type="molecule type" value="Genomic_DNA"/>
</dbReference>
<proteinExistence type="predicted"/>
<sequence>MYSTRKALSCANTRVKNAMVVGAGDSDVSHSVNCARHNLRLSRNSKRLPPPLADTPPAAAPPPAGAHKTPPPRRQTLILGARRRRLGRPAPPVAAARRVHRYAVDGRRRAHALLPLPRLPLALGVEDAPRTVVRERLGRRLAAQVPKRPRARVGVARGRPPHAQRQPLDVRQARKVGHQPLRRVHAIPIRHRVLPVVLGRQLHRRRPVLGRVQVALALAVGVNAHRVVLEVKVVGHRRH</sequence>
<name>A0A1X6NP65_PORUM</name>
<protein>
    <submittedName>
        <fullName evidence="2">Uncharacterized protein</fullName>
    </submittedName>
</protein>
<keyword evidence="3" id="KW-1185">Reference proteome</keyword>
<dbReference type="Proteomes" id="UP000218209">
    <property type="component" value="Unassembled WGS sequence"/>
</dbReference>
<feature type="region of interest" description="Disordered" evidence="1">
    <location>
        <begin position="146"/>
        <end position="166"/>
    </location>
</feature>
<accession>A0A1X6NP65</accession>
<dbReference type="AlphaFoldDB" id="A0A1X6NP65"/>
<feature type="compositionally biased region" description="Pro residues" evidence="1">
    <location>
        <begin position="48"/>
        <end position="64"/>
    </location>
</feature>
<organism evidence="2 3">
    <name type="scientific">Porphyra umbilicalis</name>
    <name type="common">Purple laver</name>
    <name type="synonym">Red alga</name>
    <dbReference type="NCBI Taxonomy" id="2786"/>
    <lineage>
        <taxon>Eukaryota</taxon>
        <taxon>Rhodophyta</taxon>
        <taxon>Bangiophyceae</taxon>
        <taxon>Bangiales</taxon>
        <taxon>Bangiaceae</taxon>
        <taxon>Porphyra</taxon>
    </lineage>
</organism>
<feature type="region of interest" description="Disordered" evidence="1">
    <location>
        <begin position="38"/>
        <end position="73"/>
    </location>
</feature>